<keyword evidence="6" id="KW-1185">Reference proteome</keyword>
<dbReference type="SMART" id="SM00347">
    <property type="entry name" value="HTH_MARR"/>
    <property type="match status" value="1"/>
</dbReference>
<evidence type="ECO:0000256" key="2">
    <source>
        <dbReference type="ARBA" id="ARBA00023125"/>
    </source>
</evidence>
<reference evidence="5 6" key="1">
    <citation type="submission" date="2021-02" db="EMBL/GenBank/DDBJ databases">
        <title>Characterization of Marinitoga sp. nov. str. BP5-C20A.</title>
        <authorList>
            <person name="Erauso G."/>
            <person name="Postec A."/>
        </authorList>
    </citation>
    <scope>NUCLEOTIDE SEQUENCE [LARGE SCALE GENOMIC DNA]</scope>
    <source>
        <strain evidence="5 6">BP5-C20A</strain>
    </source>
</reference>
<feature type="domain" description="HTH marR-type" evidence="4">
    <location>
        <begin position="1"/>
        <end position="137"/>
    </location>
</feature>
<proteinExistence type="predicted"/>
<name>A0ABY8PMZ3_9BACT</name>
<dbReference type="InterPro" id="IPR036388">
    <property type="entry name" value="WH-like_DNA-bd_sf"/>
</dbReference>
<accession>A0ABY8PMZ3</accession>
<dbReference type="Proteomes" id="UP001232493">
    <property type="component" value="Chromosome"/>
</dbReference>
<evidence type="ECO:0000256" key="1">
    <source>
        <dbReference type="ARBA" id="ARBA00023015"/>
    </source>
</evidence>
<dbReference type="Pfam" id="PF01047">
    <property type="entry name" value="MarR"/>
    <property type="match status" value="1"/>
</dbReference>
<keyword evidence="3" id="KW-0804">Transcription</keyword>
<dbReference type="PROSITE" id="PS50995">
    <property type="entry name" value="HTH_MARR_2"/>
    <property type="match status" value="1"/>
</dbReference>
<dbReference type="EMBL" id="CP069362">
    <property type="protein sequence ID" value="WGS64002.1"/>
    <property type="molecule type" value="Genomic_DNA"/>
</dbReference>
<protein>
    <submittedName>
        <fullName evidence="5">MarR family transcriptional regulator</fullName>
    </submittedName>
</protein>
<evidence type="ECO:0000256" key="3">
    <source>
        <dbReference type="ARBA" id="ARBA00023163"/>
    </source>
</evidence>
<dbReference type="SUPFAM" id="SSF46785">
    <property type="entry name" value="Winged helix' DNA-binding domain"/>
    <property type="match status" value="1"/>
</dbReference>
<evidence type="ECO:0000259" key="4">
    <source>
        <dbReference type="PROSITE" id="PS50995"/>
    </source>
</evidence>
<dbReference type="InterPro" id="IPR036390">
    <property type="entry name" value="WH_DNA-bd_sf"/>
</dbReference>
<keyword evidence="2" id="KW-0238">DNA-binding</keyword>
<dbReference type="Gene3D" id="1.10.10.10">
    <property type="entry name" value="Winged helix-like DNA-binding domain superfamily/Winged helix DNA-binding domain"/>
    <property type="match status" value="1"/>
</dbReference>
<evidence type="ECO:0000313" key="5">
    <source>
        <dbReference type="EMBL" id="WGS64002.1"/>
    </source>
</evidence>
<dbReference type="PANTHER" id="PTHR42756:SF1">
    <property type="entry name" value="TRANSCRIPTIONAL REPRESSOR OF EMRAB OPERON"/>
    <property type="match status" value="1"/>
</dbReference>
<sequence length="145" mass="17149">MNLDFKDTFELTFDFMSNFTKVITDFSEAEKLKTLEFYIVLYIGLKGPQKMSYLAEYFSTTKSNITNIIDNLEKNNYVKRVRNDSDRRVILIDLTNKGKTVFNETLNNFKLMFEDFMSRVSDGDFKIISEGFYKIIKIYNNLRSD</sequence>
<keyword evidence="1" id="KW-0805">Transcription regulation</keyword>
<dbReference type="PRINTS" id="PR00598">
    <property type="entry name" value="HTHMARR"/>
</dbReference>
<gene>
    <name evidence="5" type="ORF">JRV97_06370</name>
</gene>
<dbReference type="PANTHER" id="PTHR42756">
    <property type="entry name" value="TRANSCRIPTIONAL REGULATOR, MARR"/>
    <property type="match status" value="1"/>
</dbReference>
<evidence type="ECO:0000313" key="6">
    <source>
        <dbReference type="Proteomes" id="UP001232493"/>
    </source>
</evidence>
<organism evidence="5 6">
    <name type="scientific">Marinitoga aeolica</name>
    <dbReference type="NCBI Taxonomy" id="2809031"/>
    <lineage>
        <taxon>Bacteria</taxon>
        <taxon>Thermotogati</taxon>
        <taxon>Thermotogota</taxon>
        <taxon>Thermotogae</taxon>
        <taxon>Petrotogales</taxon>
        <taxon>Petrotogaceae</taxon>
        <taxon>Marinitoga</taxon>
    </lineage>
</organism>
<dbReference type="RefSeq" id="WP_280997329.1">
    <property type="nucleotide sequence ID" value="NZ_CP069362.1"/>
</dbReference>
<dbReference type="InterPro" id="IPR000835">
    <property type="entry name" value="HTH_MarR-typ"/>
</dbReference>